<dbReference type="EMBL" id="BNJF01000001">
    <property type="protein sequence ID" value="GHO44623.1"/>
    <property type="molecule type" value="Genomic_DNA"/>
</dbReference>
<dbReference type="InterPro" id="IPR051199">
    <property type="entry name" value="LPS_LOS_Heptosyltrfase"/>
</dbReference>
<proteinExistence type="predicted"/>
<dbReference type="CDD" id="cd03789">
    <property type="entry name" value="GT9_LPS_heptosyltransferase"/>
    <property type="match status" value="1"/>
</dbReference>
<dbReference type="InterPro" id="IPR002201">
    <property type="entry name" value="Glyco_trans_9"/>
</dbReference>
<accession>A0A8J3MSH3</accession>
<dbReference type="SUPFAM" id="SSF53756">
    <property type="entry name" value="UDP-Glycosyltransferase/glycogen phosphorylase"/>
    <property type="match status" value="1"/>
</dbReference>
<dbReference type="AlphaFoldDB" id="A0A8J3MSH3"/>
<dbReference type="GO" id="GO:0009244">
    <property type="term" value="P:lipopolysaccharide core region biosynthetic process"/>
    <property type="evidence" value="ECO:0007669"/>
    <property type="project" value="TreeGrafter"/>
</dbReference>
<comment type="caution">
    <text evidence="3">The sequence shown here is derived from an EMBL/GenBank/DDBJ whole genome shotgun (WGS) entry which is preliminary data.</text>
</comment>
<dbReference type="PANTHER" id="PTHR30160:SF23">
    <property type="match status" value="1"/>
</dbReference>
<gene>
    <name evidence="3" type="ORF">KSX_27860</name>
</gene>
<dbReference type="Proteomes" id="UP000612362">
    <property type="component" value="Unassembled WGS sequence"/>
</dbReference>
<keyword evidence="2 3" id="KW-0808">Transferase</keyword>
<dbReference type="Pfam" id="PF01075">
    <property type="entry name" value="Glyco_transf_9"/>
    <property type="match status" value="1"/>
</dbReference>
<evidence type="ECO:0000313" key="3">
    <source>
        <dbReference type="EMBL" id="GHO44623.1"/>
    </source>
</evidence>
<organism evidence="3 4">
    <name type="scientific">Ktedonospora formicarum</name>
    <dbReference type="NCBI Taxonomy" id="2778364"/>
    <lineage>
        <taxon>Bacteria</taxon>
        <taxon>Bacillati</taxon>
        <taxon>Chloroflexota</taxon>
        <taxon>Ktedonobacteria</taxon>
        <taxon>Ktedonobacterales</taxon>
        <taxon>Ktedonobacteraceae</taxon>
        <taxon>Ktedonospora</taxon>
    </lineage>
</organism>
<evidence type="ECO:0000256" key="1">
    <source>
        <dbReference type="ARBA" id="ARBA00022676"/>
    </source>
</evidence>
<evidence type="ECO:0000313" key="4">
    <source>
        <dbReference type="Proteomes" id="UP000612362"/>
    </source>
</evidence>
<dbReference type="PANTHER" id="PTHR30160">
    <property type="entry name" value="TETRAACYLDISACCHARIDE 4'-KINASE-RELATED"/>
    <property type="match status" value="1"/>
</dbReference>
<dbReference type="GO" id="GO:0008713">
    <property type="term" value="F:ADP-heptose-lipopolysaccharide heptosyltransferase activity"/>
    <property type="evidence" value="ECO:0007669"/>
    <property type="project" value="TreeGrafter"/>
</dbReference>
<dbReference type="Gene3D" id="3.40.50.2000">
    <property type="entry name" value="Glycogen Phosphorylase B"/>
    <property type="match status" value="2"/>
</dbReference>
<evidence type="ECO:0000256" key="2">
    <source>
        <dbReference type="ARBA" id="ARBA00022679"/>
    </source>
</evidence>
<protein>
    <submittedName>
        <fullName evidence="3">Glycosyl transferase</fullName>
    </submittedName>
</protein>
<sequence>MHVCVIRPGALGDTLLALPIIQAIRERYENPQITFVGQAAILPLMIASGLITRALDFEDRRWGELFSPNGIQHPESLALLSDCQLVICWIRDIDGSIARNLRAVTSGRIIVAPGRPQSNTEMHIIDYLANTIEVTIDKQFTLQLRDPEQPPTVHKYQGYVAIHPGSGGIHKCWALEGYVEIIQELWKRAIPVLMLAGPADRERLDALHQMLPDPPPMLFASLLNAPLLQVAQALYQCRGYLGNDSGITHLAALLGVPTLALFIASDPRLWQPYGSSIHVLTAQETGLLSSKSVLSTLKSLCV</sequence>
<reference evidence="3" key="1">
    <citation type="submission" date="2020-10" db="EMBL/GenBank/DDBJ databases">
        <title>Taxonomic study of unclassified bacteria belonging to the class Ktedonobacteria.</title>
        <authorList>
            <person name="Yabe S."/>
            <person name="Wang C.M."/>
            <person name="Zheng Y."/>
            <person name="Sakai Y."/>
            <person name="Cavaletti L."/>
            <person name="Monciardini P."/>
            <person name="Donadio S."/>
        </authorList>
    </citation>
    <scope>NUCLEOTIDE SEQUENCE</scope>
    <source>
        <strain evidence="3">SOSP1-1</strain>
    </source>
</reference>
<dbReference type="GO" id="GO:0005829">
    <property type="term" value="C:cytosol"/>
    <property type="evidence" value="ECO:0007669"/>
    <property type="project" value="TreeGrafter"/>
</dbReference>
<name>A0A8J3MSH3_9CHLR</name>
<dbReference type="RefSeq" id="WP_220194003.1">
    <property type="nucleotide sequence ID" value="NZ_BNJF01000001.1"/>
</dbReference>
<keyword evidence="1" id="KW-0328">Glycosyltransferase</keyword>
<keyword evidence="4" id="KW-1185">Reference proteome</keyword>